<reference evidence="2" key="2">
    <citation type="submission" date="2022-12" db="EMBL/GenBank/DDBJ databases">
        <authorList>
            <person name="Sun Q."/>
            <person name="Zhou Y."/>
        </authorList>
    </citation>
    <scope>NUCLEOTIDE SEQUENCE</scope>
    <source>
        <strain evidence="2">CGMCC 1.15034</strain>
    </source>
</reference>
<accession>A0A410V426</accession>
<feature type="compositionally biased region" description="Gly residues" evidence="1">
    <location>
        <begin position="1"/>
        <end position="10"/>
    </location>
</feature>
<reference evidence="2" key="1">
    <citation type="journal article" date="2014" name="Int. J. Syst. Evol. Microbiol.">
        <title>Complete genome sequence of Corynebacterium casei LMG S-19264T (=DSM 44701T), isolated from a smear-ripened cheese.</title>
        <authorList>
            <consortium name="US DOE Joint Genome Institute (JGI-PGF)"/>
            <person name="Walter F."/>
            <person name="Albersmeier A."/>
            <person name="Kalinowski J."/>
            <person name="Ruckert C."/>
        </authorList>
    </citation>
    <scope>NUCLEOTIDE SEQUENCE</scope>
    <source>
        <strain evidence="2">CGMCC 1.15034</strain>
    </source>
</reference>
<gene>
    <name evidence="2" type="ORF">GCM10010987_75970</name>
</gene>
<dbReference type="EMBL" id="BMHC01000034">
    <property type="protein sequence ID" value="GGI33757.1"/>
    <property type="molecule type" value="Genomic_DNA"/>
</dbReference>
<comment type="caution">
    <text evidence="2">The sequence shown here is derived from an EMBL/GenBank/DDBJ whole genome shotgun (WGS) entry which is preliminary data.</text>
</comment>
<evidence type="ECO:0000313" key="3">
    <source>
        <dbReference type="Proteomes" id="UP000625079"/>
    </source>
</evidence>
<dbReference type="OrthoDB" id="8218339at2"/>
<evidence type="ECO:0000256" key="1">
    <source>
        <dbReference type="SAM" id="MobiDB-lite"/>
    </source>
</evidence>
<dbReference type="RefSeq" id="WP_128965151.1">
    <property type="nucleotide sequence ID" value="NZ_BMHC01000034.1"/>
</dbReference>
<protein>
    <submittedName>
        <fullName evidence="2">Uncharacterized protein</fullName>
    </submittedName>
</protein>
<organism evidence="2 3">
    <name type="scientific">Bradyrhizobium guangdongense</name>
    <dbReference type="NCBI Taxonomy" id="1325090"/>
    <lineage>
        <taxon>Bacteria</taxon>
        <taxon>Pseudomonadati</taxon>
        <taxon>Pseudomonadota</taxon>
        <taxon>Alphaproteobacteria</taxon>
        <taxon>Hyphomicrobiales</taxon>
        <taxon>Nitrobacteraceae</taxon>
        <taxon>Bradyrhizobium</taxon>
    </lineage>
</organism>
<name>A0A410V426_9BRAD</name>
<dbReference type="AlphaFoldDB" id="A0A410V426"/>
<sequence>MAGRPTGGGSVDLDGNSPGSISQTLTNLAAGNYAITFYLSGNPDGQPPTKTVQVGITGAGSQTYTYDYV</sequence>
<proteinExistence type="predicted"/>
<feature type="region of interest" description="Disordered" evidence="1">
    <location>
        <begin position="1"/>
        <end position="21"/>
    </location>
</feature>
<dbReference type="Proteomes" id="UP000625079">
    <property type="component" value="Unassembled WGS sequence"/>
</dbReference>
<evidence type="ECO:0000313" key="2">
    <source>
        <dbReference type="EMBL" id="GGI33757.1"/>
    </source>
</evidence>